<evidence type="ECO:0000313" key="3">
    <source>
        <dbReference type="EMBL" id="NGO39988.1"/>
    </source>
</evidence>
<comment type="caution">
    <text evidence="3">The sequence shown here is derived from an EMBL/GenBank/DDBJ whole genome shotgun (WGS) entry which is preliminary data.</text>
</comment>
<dbReference type="GO" id="GO:0030163">
    <property type="term" value="P:protein catabolic process"/>
    <property type="evidence" value="ECO:0007669"/>
    <property type="project" value="InterPro"/>
</dbReference>
<dbReference type="GO" id="GO:0006508">
    <property type="term" value="P:proteolysis"/>
    <property type="evidence" value="ECO:0007669"/>
    <property type="project" value="UniProtKB-KW"/>
</dbReference>
<keyword evidence="3" id="KW-0645">Protease</keyword>
<dbReference type="SUPFAM" id="SSF54736">
    <property type="entry name" value="ClpS-like"/>
    <property type="match status" value="1"/>
</dbReference>
<gene>
    <name evidence="3" type="primary">clpS</name>
    <name evidence="3" type="ORF">G4L39_11385</name>
</gene>
<name>A0A6M1RIU0_9BACT</name>
<dbReference type="Proteomes" id="UP000477311">
    <property type="component" value="Unassembled WGS sequence"/>
</dbReference>
<dbReference type="Pfam" id="PF02617">
    <property type="entry name" value="ClpS"/>
    <property type="match status" value="1"/>
</dbReference>
<sequence>MNHPVASTEKVQPAPDVSDRPAPETDPGWLVVCWNDPVNYMDYVTHVFQVVFGWPRSKAEYHMLQVHHQGRSVLTRETLEKAEHYVHQLQSYNLHATLERAE</sequence>
<dbReference type="Gene3D" id="3.30.1390.10">
    <property type="match status" value="1"/>
</dbReference>
<reference evidence="3 4" key="1">
    <citation type="submission" date="2020-02" db="EMBL/GenBank/DDBJ databases">
        <title>Draft genome sequence of Limisphaera ngatamarikiensis NGM72.4T, a thermophilic Verrucomicrobia grouped in subdivision 3.</title>
        <authorList>
            <person name="Carere C.R."/>
            <person name="Steen J."/>
            <person name="Hugenholtz P."/>
            <person name="Stott M.B."/>
        </authorList>
    </citation>
    <scope>NUCLEOTIDE SEQUENCE [LARGE SCALE GENOMIC DNA]</scope>
    <source>
        <strain evidence="3 4">NGM72.4</strain>
    </source>
</reference>
<feature type="domain" description="Adaptor protein ClpS core" evidence="2">
    <location>
        <begin position="25"/>
        <end position="92"/>
    </location>
</feature>
<evidence type="ECO:0000259" key="2">
    <source>
        <dbReference type="Pfam" id="PF02617"/>
    </source>
</evidence>
<keyword evidence="4" id="KW-1185">Reference proteome</keyword>
<dbReference type="GO" id="GO:0008233">
    <property type="term" value="F:peptidase activity"/>
    <property type="evidence" value="ECO:0007669"/>
    <property type="project" value="UniProtKB-KW"/>
</dbReference>
<organism evidence="3 4">
    <name type="scientific">Limisphaera ngatamarikiensis</name>
    <dbReference type="NCBI Taxonomy" id="1324935"/>
    <lineage>
        <taxon>Bacteria</taxon>
        <taxon>Pseudomonadati</taxon>
        <taxon>Verrucomicrobiota</taxon>
        <taxon>Verrucomicrobiia</taxon>
        <taxon>Limisphaerales</taxon>
        <taxon>Limisphaeraceae</taxon>
        <taxon>Limisphaera</taxon>
    </lineage>
</organism>
<proteinExistence type="predicted"/>
<dbReference type="InterPro" id="IPR014719">
    <property type="entry name" value="Ribosomal_bL12_C/ClpS-like"/>
</dbReference>
<feature type="region of interest" description="Disordered" evidence="1">
    <location>
        <begin position="1"/>
        <end position="27"/>
    </location>
</feature>
<dbReference type="AlphaFoldDB" id="A0A6M1RIU0"/>
<accession>A0A6M1RIU0</accession>
<dbReference type="InterPro" id="IPR003769">
    <property type="entry name" value="ClpS_core"/>
</dbReference>
<evidence type="ECO:0000313" key="4">
    <source>
        <dbReference type="Proteomes" id="UP000477311"/>
    </source>
</evidence>
<dbReference type="RefSeq" id="WP_165108299.1">
    <property type="nucleotide sequence ID" value="NZ_JAAKYA010000077.1"/>
</dbReference>
<keyword evidence="3" id="KW-0378">Hydrolase</keyword>
<dbReference type="EMBL" id="JAAKYA010000077">
    <property type="protein sequence ID" value="NGO39988.1"/>
    <property type="molecule type" value="Genomic_DNA"/>
</dbReference>
<protein>
    <submittedName>
        <fullName evidence="3">ATP-dependent Clp protease adapter ClpS</fullName>
    </submittedName>
</protein>
<dbReference type="NCBIfam" id="NF000668">
    <property type="entry name" value="PRK00033.1-1"/>
    <property type="match status" value="1"/>
</dbReference>
<evidence type="ECO:0000256" key="1">
    <source>
        <dbReference type="SAM" id="MobiDB-lite"/>
    </source>
</evidence>